<evidence type="ECO:0000313" key="2">
    <source>
        <dbReference type="Proteomes" id="UP000735302"/>
    </source>
</evidence>
<name>A0AAV3ZML8_9GAST</name>
<proteinExistence type="predicted"/>
<reference evidence="1 2" key="1">
    <citation type="journal article" date="2021" name="Elife">
        <title>Chloroplast acquisition without the gene transfer in kleptoplastic sea slugs, Plakobranchus ocellatus.</title>
        <authorList>
            <person name="Maeda T."/>
            <person name="Takahashi S."/>
            <person name="Yoshida T."/>
            <person name="Shimamura S."/>
            <person name="Takaki Y."/>
            <person name="Nagai Y."/>
            <person name="Toyoda A."/>
            <person name="Suzuki Y."/>
            <person name="Arimoto A."/>
            <person name="Ishii H."/>
            <person name="Satoh N."/>
            <person name="Nishiyama T."/>
            <person name="Hasebe M."/>
            <person name="Maruyama T."/>
            <person name="Minagawa J."/>
            <person name="Obokata J."/>
            <person name="Shigenobu S."/>
        </authorList>
    </citation>
    <scope>NUCLEOTIDE SEQUENCE [LARGE SCALE GENOMIC DNA]</scope>
</reference>
<keyword evidence="2" id="KW-1185">Reference proteome</keyword>
<organism evidence="1 2">
    <name type="scientific">Plakobranchus ocellatus</name>
    <dbReference type="NCBI Taxonomy" id="259542"/>
    <lineage>
        <taxon>Eukaryota</taxon>
        <taxon>Metazoa</taxon>
        <taxon>Spiralia</taxon>
        <taxon>Lophotrochozoa</taxon>
        <taxon>Mollusca</taxon>
        <taxon>Gastropoda</taxon>
        <taxon>Heterobranchia</taxon>
        <taxon>Euthyneura</taxon>
        <taxon>Panpulmonata</taxon>
        <taxon>Sacoglossa</taxon>
        <taxon>Placobranchoidea</taxon>
        <taxon>Plakobranchidae</taxon>
        <taxon>Plakobranchus</taxon>
    </lineage>
</organism>
<comment type="caution">
    <text evidence="1">The sequence shown here is derived from an EMBL/GenBank/DDBJ whole genome shotgun (WGS) entry which is preliminary data.</text>
</comment>
<dbReference type="Proteomes" id="UP000735302">
    <property type="component" value="Unassembled WGS sequence"/>
</dbReference>
<evidence type="ECO:0000313" key="1">
    <source>
        <dbReference type="EMBL" id="GFN97215.1"/>
    </source>
</evidence>
<dbReference type="EMBL" id="BLXT01002742">
    <property type="protein sequence ID" value="GFN97215.1"/>
    <property type="molecule type" value="Genomic_DNA"/>
</dbReference>
<accession>A0AAV3ZML8</accession>
<dbReference type="AlphaFoldDB" id="A0AAV3ZML8"/>
<protein>
    <submittedName>
        <fullName evidence="1">Uncharacterized protein</fullName>
    </submittedName>
</protein>
<sequence length="109" mass="12683">MNSRIKPTNLRHPARYVRLGHKILRATFNPTPPPLKLKRSVAVRCVTPRRRVKHATQPVWLCKVRVRLVQEHLAYNSTISIKKGWQSTGREGAVFHLVEQWPTTERSEL</sequence>
<gene>
    <name evidence="1" type="ORF">PoB_002372100</name>
</gene>